<dbReference type="PANTHER" id="PTHR43162:SF1">
    <property type="entry name" value="PRESTALK A DIFFERENTIATION PROTEIN A"/>
    <property type="match status" value="1"/>
</dbReference>
<comment type="caution">
    <text evidence="2">The sequence shown here is derived from an EMBL/GenBank/DDBJ whole genome shotgun (WGS) entry which is preliminary data.</text>
</comment>
<accession>A0A5M6CLU2</accession>
<dbReference type="InterPro" id="IPR016040">
    <property type="entry name" value="NAD(P)-bd_dom"/>
</dbReference>
<dbReference type="EMBL" id="VWSG01000006">
    <property type="protein sequence ID" value="KAA5534285.1"/>
    <property type="molecule type" value="Genomic_DNA"/>
</dbReference>
<dbReference type="InterPro" id="IPR036291">
    <property type="entry name" value="NAD(P)-bd_dom_sf"/>
</dbReference>
<proteinExistence type="predicted"/>
<keyword evidence="3" id="KW-1185">Reference proteome</keyword>
<organism evidence="2 3">
    <name type="scientific">Paenimyroides baculatum</name>
    <dbReference type="NCBI Taxonomy" id="2608000"/>
    <lineage>
        <taxon>Bacteria</taxon>
        <taxon>Pseudomonadati</taxon>
        <taxon>Bacteroidota</taxon>
        <taxon>Flavobacteriia</taxon>
        <taxon>Flavobacteriales</taxon>
        <taxon>Flavobacteriaceae</taxon>
        <taxon>Paenimyroides</taxon>
    </lineage>
</organism>
<dbReference type="Pfam" id="PF13460">
    <property type="entry name" value="NAD_binding_10"/>
    <property type="match status" value="1"/>
</dbReference>
<evidence type="ECO:0000313" key="3">
    <source>
        <dbReference type="Proteomes" id="UP000325141"/>
    </source>
</evidence>
<dbReference type="Proteomes" id="UP000325141">
    <property type="component" value="Unassembled WGS sequence"/>
</dbReference>
<dbReference type="Gene3D" id="3.90.25.10">
    <property type="entry name" value="UDP-galactose 4-epimerase, domain 1"/>
    <property type="match status" value="1"/>
</dbReference>
<dbReference type="RefSeq" id="WP_150012498.1">
    <property type="nucleotide sequence ID" value="NZ_VWSG01000006.1"/>
</dbReference>
<dbReference type="InterPro" id="IPR051604">
    <property type="entry name" value="Ergot_Alk_Oxidoreductase"/>
</dbReference>
<evidence type="ECO:0000313" key="2">
    <source>
        <dbReference type="EMBL" id="KAA5534285.1"/>
    </source>
</evidence>
<dbReference type="Gene3D" id="3.40.50.720">
    <property type="entry name" value="NAD(P)-binding Rossmann-like Domain"/>
    <property type="match status" value="1"/>
</dbReference>
<evidence type="ECO:0000259" key="1">
    <source>
        <dbReference type="Pfam" id="PF13460"/>
    </source>
</evidence>
<protein>
    <submittedName>
        <fullName evidence="2">NAD(P)H-binding protein</fullName>
    </submittedName>
</protein>
<dbReference type="PANTHER" id="PTHR43162">
    <property type="match status" value="1"/>
</dbReference>
<sequence length="292" mass="31026">MKIIVTGSLGNIGKKLTTELLSAGNQVTVVTSSADRKSEIEALGAVAAVGSVSDADFLTQTFTGADAVFAMTPPNLGGQNVVANTTNAGKAFAEAFKTANIKKVVMLSSIGADLPNGTGPIEGLFHIEQIYNGLENTNITFLRAGYFYTNYYNDVPMIKNAGIMGSNLPENTKIPLVHPHDIAIAAAEELQKTSEGKNIRYIVSDFRSAADIAENIGKYIGKPELPWVEFSDDEALNGMIQAGVPAEIAQLYTDMGAGLKSGKIAADFEKTGAKTDGNIKLEDFANEYAMKF</sequence>
<gene>
    <name evidence="2" type="ORF">F0460_09260</name>
</gene>
<name>A0A5M6CLU2_9FLAO</name>
<dbReference type="SUPFAM" id="SSF51735">
    <property type="entry name" value="NAD(P)-binding Rossmann-fold domains"/>
    <property type="match status" value="1"/>
</dbReference>
<reference evidence="2 3" key="1">
    <citation type="submission" date="2019-09" db="EMBL/GenBank/DDBJ databases">
        <title>Genome sequence and assembly of Flavobacterium sp.</title>
        <authorList>
            <person name="Chhetri G."/>
        </authorList>
    </citation>
    <scope>NUCLEOTIDE SEQUENCE [LARGE SCALE GENOMIC DNA]</scope>
    <source>
        <strain evidence="2 3">SNL9</strain>
    </source>
</reference>
<dbReference type="AlphaFoldDB" id="A0A5M6CLU2"/>
<feature type="domain" description="NAD(P)-binding" evidence="1">
    <location>
        <begin position="7"/>
        <end position="116"/>
    </location>
</feature>